<dbReference type="InterPro" id="IPR044855">
    <property type="entry name" value="CoA-Trfase_III_dom3_sf"/>
</dbReference>
<dbReference type="Gene3D" id="3.30.1540.10">
    <property type="entry name" value="formyl-coa transferase, domain 3"/>
    <property type="match status" value="1"/>
</dbReference>
<feature type="region of interest" description="Disordered" evidence="2">
    <location>
        <begin position="380"/>
        <end position="401"/>
    </location>
</feature>
<keyword evidence="1 3" id="KW-0808">Transferase</keyword>
<dbReference type="PANTHER" id="PTHR48207">
    <property type="entry name" value="SUCCINATE--HYDROXYMETHYLGLUTARATE COA-TRANSFERASE"/>
    <property type="match status" value="1"/>
</dbReference>
<organism evidence="3 4">
    <name type="scientific">Cupriavidus numazuensis</name>
    <dbReference type="NCBI Taxonomy" id="221992"/>
    <lineage>
        <taxon>Bacteria</taxon>
        <taxon>Pseudomonadati</taxon>
        <taxon>Pseudomonadota</taxon>
        <taxon>Betaproteobacteria</taxon>
        <taxon>Burkholderiales</taxon>
        <taxon>Burkholderiaceae</taxon>
        <taxon>Cupriavidus</taxon>
    </lineage>
</organism>
<dbReference type="EMBL" id="CAJPVI010000013">
    <property type="protein sequence ID" value="CAG2144147.1"/>
    <property type="molecule type" value="Genomic_DNA"/>
</dbReference>
<dbReference type="InterPro" id="IPR050483">
    <property type="entry name" value="CoA-transferase_III_domain"/>
</dbReference>
<evidence type="ECO:0000313" key="3">
    <source>
        <dbReference type="EMBL" id="CAG2144147.1"/>
    </source>
</evidence>
<sequence length="401" mass="42390">MRDLPLDGVVVVELSDSASAPFAGQILAALGADVWKIERPTGDSARGWGPSKWKGSGAAFHAINQGKRFISLDIKDPDDLATLHRLIAEHADVFFHNLRPGSAAQYGLDPDSLRVTKPELVCCEVGAFGNVGPLSEAPGYDPLMQAFAGIMSITGEDGQAPVRAGVSIVDFGSGMWAVIGILAALCRRQRKHVGATVSSSLLETAIAWMTVGIANYNADGDTGGRHGSGVAFIVPHRAYDTADGHLVVSCANDRLFARLCAALDRPEWATDSRFATNDGRLRHRAQIDGLIGARLAEHPRAHWQQVLGAAGLPCAPVQTTSELVNHEQTRALGIIGKPSGDDLALVGLPLMFNGKRPGPLSAARDVGQDNADLDKLMASRRGRRETEPAGGEAVLDVGIAK</sequence>
<dbReference type="Gene3D" id="3.40.50.10540">
    <property type="entry name" value="Crotonobetainyl-coa:carnitine coa-transferase, domain 1"/>
    <property type="match status" value="1"/>
</dbReference>
<dbReference type="EC" id="2.8.3.19" evidence="3"/>
<evidence type="ECO:0000256" key="1">
    <source>
        <dbReference type="ARBA" id="ARBA00022679"/>
    </source>
</evidence>
<reference evidence="3 4" key="1">
    <citation type="submission" date="2021-03" db="EMBL/GenBank/DDBJ databases">
        <authorList>
            <person name="Peeters C."/>
        </authorList>
    </citation>
    <scope>NUCLEOTIDE SEQUENCE [LARGE SCALE GENOMIC DNA]</scope>
    <source>
        <strain evidence="3 4">LMG 26411</strain>
    </source>
</reference>
<keyword evidence="4" id="KW-1185">Reference proteome</keyword>
<dbReference type="RefSeq" id="WP_211953592.1">
    <property type="nucleotide sequence ID" value="NZ_CAJPVI010000013.1"/>
</dbReference>
<evidence type="ECO:0000313" key="4">
    <source>
        <dbReference type="Proteomes" id="UP000672657"/>
    </source>
</evidence>
<dbReference type="SUPFAM" id="SSF89796">
    <property type="entry name" value="CoA-transferase family III (CaiB/BaiF)"/>
    <property type="match status" value="1"/>
</dbReference>
<accession>A0ABM8TGP7</accession>
<dbReference type="PANTHER" id="PTHR48207:SF3">
    <property type="entry name" value="SUCCINATE--HYDROXYMETHYLGLUTARATE COA-TRANSFERASE"/>
    <property type="match status" value="1"/>
</dbReference>
<name>A0ABM8TGP7_9BURK</name>
<dbReference type="InterPro" id="IPR023606">
    <property type="entry name" value="CoA-Trfase_III_dom_1_sf"/>
</dbReference>
<evidence type="ECO:0000256" key="2">
    <source>
        <dbReference type="SAM" id="MobiDB-lite"/>
    </source>
</evidence>
<proteinExistence type="predicted"/>
<dbReference type="Proteomes" id="UP000672657">
    <property type="component" value="Unassembled WGS sequence"/>
</dbReference>
<comment type="caution">
    <text evidence="3">The sequence shown here is derived from an EMBL/GenBank/DDBJ whole genome shotgun (WGS) entry which is preliminary data.</text>
</comment>
<protein>
    <submittedName>
        <fullName evidence="3">Acetyl-CoA:oxalate CoA-transferase</fullName>
        <ecNumber evidence="3">2.8.3.19</ecNumber>
    </submittedName>
</protein>
<dbReference type="Pfam" id="PF02515">
    <property type="entry name" value="CoA_transf_3"/>
    <property type="match status" value="1"/>
</dbReference>
<dbReference type="GO" id="GO:0016740">
    <property type="term" value="F:transferase activity"/>
    <property type="evidence" value="ECO:0007669"/>
    <property type="project" value="UniProtKB-KW"/>
</dbReference>
<dbReference type="InterPro" id="IPR003673">
    <property type="entry name" value="CoA-Trfase_fam_III"/>
</dbReference>
<gene>
    <name evidence="3" type="primary">yfdE_3</name>
    <name evidence="3" type="ORF">LMG26411_02511</name>
</gene>